<evidence type="ECO:0000256" key="1">
    <source>
        <dbReference type="SAM" id="MobiDB-lite"/>
    </source>
</evidence>
<protein>
    <submittedName>
        <fullName evidence="2">Uncharacterized protein</fullName>
    </submittedName>
</protein>
<dbReference type="AlphaFoldDB" id="A0A5B7F864"/>
<evidence type="ECO:0000313" key="3">
    <source>
        <dbReference type="Proteomes" id="UP000324222"/>
    </source>
</evidence>
<feature type="region of interest" description="Disordered" evidence="1">
    <location>
        <begin position="1"/>
        <end position="21"/>
    </location>
</feature>
<organism evidence="2 3">
    <name type="scientific">Portunus trituberculatus</name>
    <name type="common">Swimming crab</name>
    <name type="synonym">Neptunus trituberculatus</name>
    <dbReference type="NCBI Taxonomy" id="210409"/>
    <lineage>
        <taxon>Eukaryota</taxon>
        <taxon>Metazoa</taxon>
        <taxon>Ecdysozoa</taxon>
        <taxon>Arthropoda</taxon>
        <taxon>Crustacea</taxon>
        <taxon>Multicrustacea</taxon>
        <taxon>Malacostraca</taxon>
        <taxon>Eumalacostraca</taxon>
        <taxon>Eucarida</taxon>
        <taxon>Decapoda</taxon>
        <taxon>Pleocyemata</taxon>
        <taxon>Brachyura</taxon>
        <taxon>Eubrachyura</taxon>
        <taxon>Portunoidea</taxon>
        <taxon>Portunidae</taxon>
        <taxon>Portuninae</taxon>
        <taxon>Portunus</taxon>
    </lineage>
</organism>
<proteinExistence type="predicted"/>
<dbReference type="EMBL" id="VSRR010004996">
    <property type="protein sequence ID" value="MPC41283.1"/>
    <property type="molecule type" value="Genomic_DNA"/>
</dbReference>
<dbReference type="Proteomes" id="UP000324222">
    <property type="component" value="Unassembled WGS sequence"/>
</dbReference>
<evidence type="ECO:0000313" key="2">
    <source>
        <dbReference type="EMBL" id="MPC41283.1"/>
    </source>
</evidence>
<accession>A0A5B7F864</accession>
<sequence>MQPRPHPNLLTPNPSPHLPSSPAVIRVRVGRGEAMTGCLWRRGLVMGLSRANSQLAASVTTAEARTVMSRDGREVMVVWAIRVKIQVPYVRVVDEVVMTSLLTDNRTRYQRCPRCFMSYILRRGVKTVKKADYWVKRAARAHHYSTTLGRYRRGIL</sequence>
<gene>
    <name evidence="2" type="ORF">E2C01_034871</name>
</gene>
<comment type="caution">
    <text evidence="2">The sequence shown here is derived from an EMBL/GenBank/DDBJ whole genome shotgun (WGS) entry which is preliminary data.</text>
</comment>
<keyword evidence="3" id="KW-1185">Reference proteome</keyword>
<name>A0A5B7F864_PORTR</name>
<reference evidence="2 3" key="1">
    <citation type="submission" date="2019-05" db="EMBL/GenBank/DDBJ databases">
        <title>Another draft genome of Portunus trituberculatus and its Hox gene families provides insights of decapod evolution.</title>
        <authorList>
            <person name="Jeong J.-H."/>
            <person name="Song I."/>
            <person name="Kim S."/>
            <person name="Choi T."/>
            <person name="Kim D."/>
            <person name="Ryu S."/>
            <person name="Kim W."/>
        </authorList>
    </citation>
    <scope>NUCLEOTIDE SEQUENCE [LARGE SCALE GENOMIC DNA]</scope>
    <source>
        <tissue evidence="2">Muscle</tissue>
    </source>
</reference>